<dbReference type="InterPro" id="IPR005821">
    <property type="entry name" value="Ion_trans_dom"/>
</dbReference>
<dbReference type="AlphaFoldDB" id="A0A8J8SXZ7"/>
<feature type="transmembrane region" description="Helical" evidence="5">
    <location>
        <begin position="133"/>
        <end position="152"/>
    </location>
</feature>
<dbReference type="PANTHER" id="PTHR45816:SF4">
    <property type="entry name" value="RYR_IP3R HOMOLOGY ASSOCIATED DOMAIN-CONTAINING PROTEIN"/>
    <property type="match status" value="1"/>
</dbReference>
<evidence type="ECO:0000256" key="5">
    <source>
        <dbReference type="SAM" id="Phobius"/>
    </source>
</evidence>
<keyword evidence="3 5" id="KW-1133">Transmembrane helix</keyword>
<protein>
    <recommendedName>
        <fullName evidence="6">Ion transport domain-containing protein</fullName>
    </recommendedName>
</protein>
<dbReference type="Proteomes" id="UP000785679">
    <property type="component" value="Unassembled WGS sequence"/>
</dbReference>
<organism evidence="7 8">
    <name type="scientific">Halteria grandinella</name>
    <dbReference type="NCBI Taxonomy" id="5974"/>
    <lineage>
        <taxon>Eukaryota</taxon>
        <taxon>Sar</taxon>
        <taxon>Alveolata</taxon>
        <taxon>Ciliophora</taxon>
        <taxon>Intramacronucleata</taxon>
        <taxon>Spirotrichea</taxon>
        <taxon>Stichotrichia</taxon>
        <taxon>Sporadotrichida</taxon>
        <taxon>Halteriidae</taxon>
        <taxon>Halteria</taxon>
    </lineage>
</organism>
<keyword evidence="2 5" id="KW-0812">Transmembrane</keyword>
<dbReference type="Pfam" id="PF00520">
    <property type="entry name" value="Ion_trans"/>
    <property type="match status" value="1"/>
</dbReference>
<feature type="transmembrane region" description="Helical" evidence="5">
    <location>
        <begin position="53"/>
        <end position="72"/>
    </location>
</feature>
<comment type="subcellular location">
    <subcellularLocation>
        <location evidence="1">Membrane</location>
        <topology evidence="1">Multi-pass membrane protein</topology>
    </subcellularLocation>
</comment>
<dbReference type="GO" id="GO:0006816">
    <property type="term" value="P:calcium ion transport"/>
    <property type="evidence" value="ECO:0007669"/>
    <property type="project" value="InterPro"/>
</dbReference>
<dbReference type="PANTHER" id="PTHR45816">
    <property type="entry name" value="MIR DOMAIN-CONTAINING PROTEIN"/>
    <property type="match status" value="1"/>
</dbReference>
<proteinExistence type="predicted"/>
<dbReference type="GO" id="GO:0005216">
    <property type="term" value="F:monoatomic ion channel activity"/>
    <property type="evidence" value="ECO:0007669"/>
    <property type="project" value="InterPro"/>
</dbReference>
<dbReference type="Gene3D" id="1.10.287.70">
    <property type="match status" value="1"/>
</dbReference>
<feature type="domain" description="Ion transport" evidence="6">
    <location>
        <begin position="20"/>
        <end position="162"/>
    </location>
</feature>
<keyword evidence="8" id="KW-1185">Reference proteome</keyword>
<evidence type="ECO:0000256" key="2">
    <source>
        <dbReference type="ARBA" id="ARBA00022692"/>
    </source>
</evidence>
<gene>
    <name evidence="7" type="ORF">FGO68_gene1011</name>
</gene>
<dbReference type="InterPro" id="IPR015925">
    <property type="entry name" value="Ryanodine_IP3_receptor"/>
</dbReference>
<evidence type="ECO:0000256" key="1">
    <source>
        <dbReference type="ARBA" id="ARBA00004141"/>
    </source>
</evidence>
<dbReference type="GO" id="GO:0016020">
    <property type="term" value="C:membrane"/>
    <property type="evidence" value="ECO:0007669"/>
    <property type="project" value="UniProtKB-SubCell"/>
</dbReference>
<reference evidence="7" key="1">
    <citation type="submission" date="2019-06" db="EMBL/GenBank/DDBJ databases">
        <authorList>
            <person name="Zheng W."/>
        </authorList>
    </citation>
    <scope>NUCLEOTIDE SEQUENCE</scope>
    <source>
        <strain evidence="7">QDHG01</strain>
    </source>
</reference>
<evidence type="ECO:0000313" key="7">
    <source>
        <dbReference type="EMBL" id="TNV75002.1"/>
    </source>
</evidence>
<dbReference type="EMBL" id="RRYP01016524">
    <property type="protein sequence ID" value="TNV75002.1"/>
    <property type="molecule type" value="Genomic_DNA"/>
</dbReference>
<name>A0A8J8SXZ7_HALGN</name>
<evidence type="ECO:0000256" key="4">
    <source>
        <dbReference type="ARBA" id="ARBA00023136"/>
    </source>
</evidence>
<evidence type="ECO:0000259" key="6">
    <source>
        <dbReference type="Pfam" id="PF00520"/>
    </source>
</evidence>
<accession>A0A8J8SXZ7</accession>
<sequence>MQIINYIQICVFGLTVYAFFNPYIYAVILLDIIKRSEDLQNIIKSITSNGRNLAIFTFLGFIGLLVYAIIAFSNFEQFFDDEGGVYGSTFILAVTSTINLGLRNGGGLGDALKQYPSPDSQAQLYWGRYFFDFTFFIIFNILFIQIIFGIILDTFGELRDERQALVKEIEGKCFVCSQDKNDIETKYILITYQRSEGVALSYIFRTQCISYAVLHYIHQEKKFK</sequence>
<dbReference type="OrthoDB" id="313236at2759"/>
<feature type="transmembrane region" description="Helical" evidence="5">
    <location>
        <begin position="6"/>
        <end position="32"/>
    </location>
</feature>
<comment type="caution">
    <text evidence="7">The sequence shown here is derived from an EMBL/GenBank/DDBJ whole genome shotgun (WGS) entry which is preliminary data.</text>
</comment>
<keyword evidence="4 5" id="KW-0472">Membrane</keyword>
<evidence type="ECO:0000256" key="3">
    <source>
        <dbReference type="ARBA" id="ARBA00022989"/>
    </source>
</evidence>
<evidence type="ECO:0000313" key="8">
    <source>
        <dbReference type="Proteomes" id="UP000785679"/>
    </source>
</evidence>